<evidence type="ECO:0000256" key="2">
    <source>
        <dbReference type="SAM" id="MobiDB-lite"/>
    </source>
</evidence>
<dbReference type="InterPro" id="IPR000195">
    <property type="entry name" value="Rab-GAP-TBC_dom"/>
</dbReference>
<feature type="region of interest" description="Disordered" evidence="2">
    <location>
        <begin position="223"/>
        <end position="259"/>
    </location>
</feature>
<feature type="region of interest" description="Disordered" evidence="2">
    <location>
        <begin position="609"/>
        <end position="697"/>
    </location>
</feature>
<evidence type="ECO:0000256" key="1">
    <source>
        <dbReference type="ARBA" id="ARBA00022468"/>
    </source>
</evidence>
<protein>
    <submittedName>
        <fullName evidence="4">Tbc1 domain family member gtpase-activating protein</fullName>
    </submittedName>
</protein>
<dbReference type="SUPFAM" id="SSF47923">
    <property type="entry name" value="Ypt/Rab-GAP domain of gyp1p"/>
    <property type="match status" value="2"/>
</dbReference>
<feature type="compositionally biased region" description="Low complexity" evidence="2">
    <location>
        <begin position="232"/>
        <end position="247"/>
    </location>
</feature>
<keyword evidence="1" id="KW-0343">GTPase activation</keyword>
<accession>A0AAV7YHA2</accession>
<proteinExistence type="predicted"/>
<evidence type="ECO:0000313" key="4">
    <source>
        <dbReference type="EMBL" id="KAJ3428849.1"/>
    </source>
</evidence>
<dbReference type="Gene3D" id="1.10.472.80">
    <property type="entry name" value="Ypt/Rab-GAP domain of gyp1p, domain 3"/>
    <property type="match status" value="1"/>
</dbReference>
<dbReference type="Gene3D" id="1.10.8.270">
    <property type="entry name" value="putative rabgap domain of human tbc1 domain family member 14 like domains"/>
    <property type="match status" value="1"/>
</dbReference>
<dbReference type="Pfam" id="PF00566">
    <property type="entry name" value="RabGAP-TBC"/>
    <property type="match status" value="2"/>
</dbReference>
<dbReference type="PANTHER" id="PTHR22957:SF337">
    <property type="entry name" value="TBC1 DOMAIN FAMILY MEMBER 5"/>
    <property type="match status" value="1"/>
</dbReference>
<dbReference type="InterPro" id="IPR035969">
    <property type="entry name" value="Rab-GAP_TBC_sf"/>
</dbReference>
<organism evidence="4 5">
    <name type="scientific">Anaeramoeba flamelloides</name>
    <dbReference type="NCBI Taxonomy" id="1746091"/>
    <lineage>
        <taxon>Eukaryota</taxon>
        <taxon>Metamonada</taxon>
        <taxon>Anaeramoebidae</taxon>
        <taxon>Anaeramoeba</taxon>
    </lineage>
</organism>
<dbReference type="Proteomes" id="UP001146793">
    <property type="component" value="Unassembled WGS sequence"/>
</dbReference>
<gene>
    <name evidence="4" type="ORF">M0812_24184</name>
</gene>
<dbReference type="EMBL" id="JANTQA010000057">
    <property type="protein sequence ID" value="KAJ3428849.1"/>
    <property type="molecule type" value="Genomic_DNA"/>
</dbReference>
<feature type="compositionally biased region" description="Basic and acidic residues" evidence="2">
    <location>
        <begin position="650"/>
        <end position="688"/>
    </location>
</feature>
<dbReference type="PROSITE" id="PS50086">
    <property type="entry name" value="TBC_RABGAP"/>
    <property type="match status" value="1"/>
</dbReference>
<comment type="caution">
    <text evidence="4">The sequence shown here is derived from an EMBL/GenBank/DDBJ whole genome shotgun (WGS) entry which is preliminary data.</text>
</comment>
<dbReference type="AlphaFoldDB" id="A0AAV7YHA2"/>
<evidence type="ECO:0000313" key="5">
    <source>
        <dbReference type="Proteomes" id="UP001146793"/>
    </source>
</evidence>
<sequence length="792" mass="94493">MEEYQKTFSRNFNLKKLRKNIQMGKYTDTKIRTILWRVCLGCFSEDPNPDNFLNLTLEHRKRYTILIKSYFCCFEKFLWEQKKIEKQKQALKSNSQKPSGNETFLKNKKIDEELFRVIQLDIDRTNPDNEFYSKPKIKKKMFNILFIYSKEHPDLSYRQGMHEILAPIIYVVYQEYQKRNGSSTFMHLIDEKYIEEDSYLIFERIMYISKNLFLTTPSSTQSMHKIKDHSSNNNNNKNNNNNNNNNNNKDKNKNNESETNNNLNNLFLKKVLNYTKNINKQKTKNNIFIEENTKGILTLCQQVQDLYLKKYDEKLYRYFISLELVPQLYSLRWYRLLLSREFALKELILIWDYIFSDYSPIECIGYIIVVMLIMIRDNLLNQDETIVLQQLFKYKLNSDIQDLLKTTRTIRNQKPKNLEFLNNFKSKKFRNNKEKNLIKKNNDNFLQEKQKVKKNEEKQTKKYFKENKVTALVSVLVDREENDNEEEKISEKNKNILTNFIIVPKLFVEKTENKKTVSKLELKKAQIKKFKKKIKKREQFQYRLGLELEKSIKSIQEILFSKPKKSNDIELKDREKIFYLSISELKQVKDVLFKRLLFEDLEEKQNLFEKKRENNNTNKKKNVQENENGNWVLNLNLNGNGNGGVKGNVKGKENVDGRGDKKEKEKEKENGNGNEKEREKEKESEKESNQSYNDNNIVEDDNNIIIFNDGDGEDDVNINYTINDNEENKIINLKNNLKKKETSIFQTKDEVLDIFSKRKSQENKRFLYNSVSSPFVVSKFGNYLQNNKKGVK</sequence>
<reference evidence="4" key="1">
    <citation type="submission" date="2022-08" db="EMBL/GenBank/DDBJ databases">
        <title>Novel sulphate-reducing endosymbionts in the free-living metamonad Anaeramoeba.</title>
        <authorList>
            <person name="Jerlstrom-Hultqvist J."/>
            <person name="Cepicka I."/>
            <person name="Gallot-Lavallee L."/>
            <person name="Salas-Leiva D."/>
            <person name="Curtis B.A."/>
            <person name="Zahonova K."/>
            <person name="Pipaliya S."/>
            <person name="Dacks J."/>
            <person name="Roger A.J."/>
        </authorList>
    </citation>
    <scope>NUCLEOTIDE SEQUENCE</scope>
    <source>
        <strain evidence="4">Busselton2</strain>
    </source>
</reference>
<name>A0AAV7YHA2_9EUKA</name>
<evidence type="ECO:0000259" key="3">
    <source>
        <dbReference type="PROSITE" id="PS50086"/>
    </source>
</evidence>
<dbReference type="GO" id="GO:0005096">
    <property type="term" value="F:GTPase activator activity"/>
    <property type="evidence" value="ECO:0007669"/>
    <property type="project" value="UniProtKB-KW"/>
</dbReference>
<dbReference type="SMART" id="SM00164">
    <property type="entry name" value="TBC"/>
    <property type="match status" value="1"/>
</dbReference>
<feature type="compositionally biased region" description="Low complexity" evidence="2">
    <location>
        <begin position="625"/>
        <end position="639"/>
    </location>
</feature>
<feature type="domain" description="Rab-GAP TBC" evidence="3">
    <location>
        <begin position="26"/>
        <end position="358"/>
    </location>
</feature>
<dbReference type="PANTHER" id="PTHR22957">
    <property type="entry name" value="TBC1 DOMAIN FAMILY MEMBER GTPASE-ACTIVATING PROTEIN"/>
    <property type="match status" value="1"/>
</dbReference>